<dbReference type="EMBL" id="FNKH01000002">
    <property type="protein sequence ID" value="SDQ81183.1"/>
    <property type="molecule type" value="Genomic_DNA"/>
</dbReference>
<dbReference type="InterPro" id="IPR011991">
    <property type="entry name" value="ArsR-like_HTH"/>
</dbReference>
<reference evidence="2 3" key="1">
    <citation type="submission" date="2016-10" db="EMBL/GenBank/DDBJ databases">
        <authorList>
            <person name="de Groot N.N."/>
        </authorList>
    </citation>
    <scope>NUCLEOTIDE SEQUENCE [LARGE SCALE GENOMIC DNA]</scope>
    <source>
        <strain evidence="2 3">DSM 20117</strain>
    </source>
</reference>
<dbReference type="SMART" id="SM00418">
    <property type="entry name" value="HTH_ARSR"/>
    <property type="match status" value="1"/>
</dbReference>
<keyword evidence="2" id="KW-0238">DNA-binding</keyword>
<dbReference type="NCBIfam" id="NF033788">
    <property type="entry name" value="HTH_metalloreg"/>
    <property type="match status" value="1"/>
</dbReference>
<name>A0A1H1DXS6_9MICC</name>
<dbReference type="Proteomes" id="UP000181917">
    <property type="component" value="Unassembled WGS sequence"/>
</dbReference>
<accession>A0A1H1DXS6</accession>
<proteinExistence type="predicted"/>
<dbReference type="CDD" id="cd00090">
    <property type="entry name" value="HTH_ARSR"/>
    <property type="match status" value="1"/>
</dbReference>
<dbReference type="RefSeq" id="WP_074700864.1">
    <property type="nucleotide sequence ID" value="NZ_CP018863.1"/>
</dbReference>
<organism evidence="2 3">
    <name type="scientific">Crystallibacter crystallopoietes</name>
    <dbReference type="NCBI Taxonomy" id="37928"/>
    <lineage>
        <taxon>Bacteria</taxon>
        <taxon>Bacillati</taxon>
        <taxon>Actinomycetota</taxon>
        <taxon>Actinomycetes</taxon>
        <taxon>Micrococcales</taxon>
        <taxon>Micrococcaceae</taxon>
        <taxon>Crystallibacter</taxon>
    </lineage>
</organism>
<feature type="domain" description="HTH arsR-type" evidence="1">
    <location>
        <begin position="1"/>
        <end position="93"/>
    </location>
</feature>
<gene>
    <name evidence="2" type="ORF">SAMN04489742_2663</name>
</gene>
<evidence type="ECO:0000259" key="1">
    <source>
        <dbReference type="PROSITE" id="PS50987"/>
    </source>
</evidence>
<dbReference type="PANTHER" id="PTHR38600">
    <property type="entry name" value="TRANSCRIPTIONAL REGULATORY PROTEIN"/>
    <property type="match status" value="1"/>
</dbReference>
<dbReference type="Gene3D" id="1.10.10.10">
    <property type="entry name" value="Winged helix-like DNA-binding domain superfamily/Winged helix DNA-binding domain"/>
    <property type="match status" value="1"/>
</dbReference>
<dbReference type="Pfam" id="PF01022">
    <property type="entry name" value="HTH_5"/>
    <property type="match status" value="1"/>
</dbReference>
<dbReference type="PROSITE" id="PS50987">
    <property type="entry name" value="HTH_ARSR_2"/>
    <property type="match status" value="1"/>
</dbReference>
<dbReference type="InterPro" id="IPR036388">
    <property type="entry name" value="WH-like_DNA-bd_sf"/>
</dbReference>
<keyword evidence="3" id="KW-1185">Reference proteome</keyword>
<dbReference type="InterPro" id="IPR001845">
    <property type="entry name" value="HTH_ArsR_DNA-bd_dom"/>
</dbReference>
<evidence type="ECO:0000313" key="3">
    <source>
        <dbReference type="Proteomes" id="UP000181917"/>
    </source>
</evidence>
<sequence>MAASDELSVVFAALADPTRRAILSRLRQGPTTVGELAEPFSMSRPAISQHLRVLQNAGLIERTTSAQWRTCTLRTEPLNDASVWIDHHRGLWNERFDLLDERLRELKERSSDG</sequence>
<dbReference type="STRING" id="37928.SAMN04489742_2663"/>
<dbReference type="AlphaFoldDB" id="A0A1H1DXS6"/>
<dbReference type="PANTHER" id="PTHR38600:SF2">
    <property type="entry name" value="SLL0088 PROTEIN"/>
    <property type="match status" value="1"/>
</dbReference>
<dbReference type="InterPro" id="IPR036390">
    <property type="entry name" value="WH_DNA-bd_sf"/>
</dbReference>
<dbReference type="SUPFAM" id="SSF46785">
    <property type="entry name" value="Winged helix' DNA-binding domain"/>
    <property type="match status" value="1"/>
</dbReference>
<protein>
    <submittedName>
        <fullName evidence="2">DNA-binding transcriptional regulator, ArsR family</fullName>
    </submittedName>
</protein>
<dbReference type="GO" id="GO:0003677">
    <property type="term" value="F:DNA binding"/>
    <property type="evidence" value="ECO:0007669"/>
    <property type="project" value="UniProtKB-KW"/>
</dbReference>
<dbReference type="KEGG" id="acry:AC20117_04125"/>
<dbReference type="OrthoDB" id="9806976at2"/>
<dbReference type="PRINTS" id="PR00778">
    <property type="entry name" value="HTHARSR"/>
</dbReference>
<dbReference type="GO" id="GO:0003700">
    <property type="term" value="F:DNA-binding transcription factor activity"/>
    <property type="evidence" value="ECO:0007669"/>
    <property type="project" value="InterPro"/>
</dbReference>
<evidence type="ECO:0000313" key="2">
    <source>
        <dbReference type="EMBL" id="SDQ81183.1"/>
    </source>
</evidence>